<name>A0A418PYS3_9SPHN</name>
<dbReference type="EMBL" id="QXTF01000003">
    <property type="protein sequence ID" value="RIX27427.1"/>
    <property type="molecule type" value="Genomic_DNA"/>
</dbReference>
<dbReference type="AlphaFoldDB" id="A0A418PYS3"/>
<comment type="caution">
    <text evidence="2">The sequence shown here is derived from an EMBL/GenBank/DDBJ whole genome shotgun (WGS) entry which is preliminary data.</text>
</comment>
<organism evidence="2 3">
    <name type="scientific">Sphingomonas edaphi</name>
    <dbReference type="NCBI Taxonomy" id="2315689"/>
    <lineage>
        <taxon>Bacteria</taxon>
        <taxon>Pseudomonadati</taxon>
        <taxon>Pseudomonadota</taxon>
        <taxon>Alphaproteobacteria</taxon>
        <taxon>Sphingomonadales</taxon>
        <taxon>Sphingomonadaceae</taxon>
        <taxon>Sphingomonas</taxon>
    </lineage>
</organism>
<keyword evidence="3" id="KW-1185">Reference proteome</keyword>
<evidence type="ECO:0000313" key="3">
    <source>
        <dbReference type="Proteomes" id="UP000285023"/>
    </source>
</evidence>
<dbReference type="InterPro" id="IPR011990">
    <property type="entry name" value="TPR-like_helical_dom_sf"/>
</dbReference>
<protein>
    <submittedName>
        <fullName evidence="2">TIR domain-containing protein</fullName>
    </submittedName>
</protein>
<dbReference type="SUPFAM" id="SSF52200">
    <property type="entry name" value="Toll/Interleukin receptor TIR domain"/>
    <property type="match status" value="1"/>
</dbReference>
<dbReference type="RefSeq" id="WP_119533579.1">
    <property type="nucleotide sequence ID" value="NZ_QXTF01000003.1"/>
</dbReference>
<feature type="domain" description="TIR" evidence="1">
    <location>
        <begin position="8"/>
        <end position="117"/>
    </location>
</feature>
<dbReference type="Gene3D" id="3.40.50.10140">
    <property type="entry name" value="Toll/interleukin-1 receptor homology (TIR) domain"/>
    <property type="match status" value="1"/>
</dbReference>
<evidence type="ECO:0000259" key="1">
    <source>
        <dbReference type="Pfam" id="PF13676"/>
    </source>
</evidence>
<dbReference type="InterPro" id="IPR035897">
    <property type="entry name" value="Toll_tir_struct_dom_sf"/>
</dbReference>
<dbReference type="Pfam" id="PF13676">
    <property type="entry name" value="TIR_2"/>
    <property type="match status" value="1"/>
</dbReference>
<gene>
    <name evidence="2" type="ORF">D3M59_10330</name>
</gene>
<dbReference type="Gene3D" id="1.25.40.10">
    <property type="entry name" value="Tetratricopeptide repeat domain"/>
    <property type="match status" value="1"/>
</dbReference>
<dbReference type="OrthoDB" id="105971at2"/>
<reference evidence="2 3" key="1">
    <citation type="submission" date="2018-09" db="EMBL/GenBank/DDBJ databases">
        <title>Sphingomonas sp. DAC4.</title>
        <authorList>
            <person name="Seo T."/>
        </authorList>
    </citation>
    <scope>NUCLEOTIDE SEQUENCE [LARGE SCALE GENOMIC DNA]</scope>
    <source>
        <strain evidence="2 3">DAC4</strain>
    </source>
</reference>
<accession>A0A418PYS3</accession>
<dbReference type="Proteomes" id="UP000285023">
    <property type="component" value="Unassembled WGS sequence"/>
</dbReference>
<dbReference type="Gene3D" id="3.40.50.10070">
    <property type="entry name" value="TolB, N-terminal domain"/>
    <property type="match status" value="1"/>
</dbReference>
<evidence type="ECO:0000313" key="2">
    <source>
        <dbReference type="EMBL" id="RIX27427.1"/>
    </source>
</evidence>
<dbReference type="SUPFAM" id="SSF48452">
    <property type="entry name" value="TPR-like"/>
    <property type="match status" value="1"/>
</dbReference>
<dbReference type="InterPro" id="IPR000157">
    <property type="entry name" value="TIR_dom"/>
</dbReference>
<dbReference type="GO" id="GO:0007165">
    <property type="term" value="P:signal transduction"/>
    <property type="evidence" value="ECO:0007669"/>
    <property type="project" value="InterPro"/>
</dbReference>
<sequence length="634" mass="68444">MSGGACDIFISYKAEDRSRLKVLVDALEAEDMSVWWDARIGGGAHWREEIEQHLDAARCVIVAWSKRSVGPEGHFVRDEASRAMRLGTYLPIRIDAVDPPLGFGEIQALALQGWKGKIDDPRFQNLLKAVRARVSGKDGSCLPPTSEGPNFRRRTLIAGAVGIGAVAATGSGWLLLRSDGKGPKRIAVLPFTNMSNDPEQAYFAEGITEELRSALSRIGLEVIGRTSSTTVAELDSRTAAARLKAAYLLTGSVRRSADLIRITAQLVDGRDGVQRWAQSYDRAAGDAIRVQTDIAASVARALSIEIGRSGQSALTLGGTADSLAQDMMFRARQARVTAGSRAEFDQALRLVDGAIARDPNYASAHVERAMVLITITENFPADPASRRLVAAAEASARQAARLAPGLGAPHVALARIAYNRLDLAGIIRETKTALALSPDDTDVLLEAATTMATFGRSEEALRLSDRLLALDGLAARSYARRSLVMLLARRYREAIDAVRQAEAIAPGNPARFATAGDAWLLLGQPERARTEYARMPADDYLRMTGEGMIAARAGDKRGAERAIARLTEAYGSAVAYQIAAINAQSGERDRAFARFDQALSLKDPGLVGLTTDPFLDPIRDDPRYAVLVQKLRFP</sequence>
<proteinExistence type="predicted"/>